<dbReference type="OrthoDB" id="2417614at2759"/>
<feature type="region of interest" description="Disordered" evidence="1">
    <location>
        <begin position="387"/>
        <end position="409"/>
    </location>
</feature>
<reference evidence="3 4" key="1">
    <citation type="submission" date="2015-04" db="EMBL/GenBank/DDBJ databases">
        <authorList>
            <person name="Syromyatnikov M.Y."/>
            <person name="Popov V.N."/>
        </authorList>
    </citation>
    <scope>NUCLEOTIDE SEQUENCE [LARGE SCALE GENOMIC DNA]</scope>
    <source>
        <strain evidence="3">WF-38-12</strain>
    </source>
</reference>
<feature type="region of interest" description="Disordered" evidence="1">
    <location>
        <begin position="115"/>
        <end position="144"/>
    </location>
</feature>
<evidence type="ECO:0000313" key="4">
    <source>
        <dbReference type="Proteomes" id="UP000054383"/>
    </source>
</evidence>
<dbReference type="Proteomes" id="UP000054383">
    <property type="component" value="Unassembled WGS sequence"/>
</dbReference>
<protein>
    <recommendedName>
        <fullName evidence="2">Bacteriophage T5 Orf172 DNA-binding domain-containing protein</fullName>
    </recommendedName>
</protein>
<dbReference type="PANTHER" id="PTHR28094:SF2">
    <property type="entry name" value="BACTERIOPHAGE T5 ORF172 DNA-BINDING DOMAIN-CONTAINING PROTEIN"/>
    <property type="match status" value="1"/>
</dbReference>
<evidence type="ECO:0000256" key="1">
    <source>
        <dbReference type="SAM" id="MobiDB-lite"/>
    </source>
</evidence>
<feature type="region of interest" description="Disordered" evidence="1">
    <location>
        <begin position="157"/>
        <end position="259"/>
    </location>
</feature>
<dbReference type="SMART" id="SM00974">
    <property type="entry name" value="T5orf172"/>
    <property type="match status" value="1"/>
</dbReference>
<feature type="compositionally biased region" description="Polar residues" evidence="1">
    <location>
        <begin position="18"/>
        <end position="28"/>
    </location>
</feature>
<dbReference type="InterPro" id="IPR018306">
    <property type="entry name" value="Phage_T5_Orf172_DNA-bd"/>
</dbReference>
<feature type="region of interest" description="Disordered" evidence="1">
    <location>
        <begin position="1"/>
        <end position="28"/>
    </location>
</feature>
<dbReference type="PANTHER" id="PTHR28094">
    <property type="entry name" value="MEIOTICALLY UP-REGULATED GENE 113 PROTEIN"/>
    <property type="match status" value="1"/>
</dbReference>
<dbReference type="OMA" id="AAAYFCW"/>
<feature type="domain" description="Bacteriophage T5 Orf172 DNA-binding" evidence="2">
    <location>
        <begin position="348"/>
        <end position="458"/>
    </location>
</feature>
<gene>
    <name evidence="3" type="ORF">PISL3812_04249</name>
</gene>
<dbReference type="Pfam" id="PF10544">
    <property type="entry name" value="T5orf172"/>
    <property type="match status" value="1"/>
</dbReference>
<dbReference type="STRING" id="28573.A0A0U1LVV9"/>
<feature type="compositionally biased region" description="Low complexity" evidence="1">
    <location>
        <begin position="216"/>
        <end position="230"/>
    </location>
</feature>
<accession>A0A0U1LVV9</accession>
<feature type="compositionally biased region" description="Low complexity" evidence="1">
    <location>
        <begin position="387"/>
        <end position="402"/>
    </location>
</feature>
<organism evidence="3 4">
    <name type="scientific">Talaromyces islandicus</name>
    <name type="common">Penicillium islandicum</name>
    <dbReference type="NCBI Taxonomy" id="28573"/>
    <lineage>
        <taxon>Eukaryota</taxon>
        <taxon>Fungi</taxon>
        <taxon>Dikarya</taxon>
        <taxon>Ascomycota</taxon>
        <taxon>Pezizomycotina</taxon>
        <taxon>Eurotiomycetes</taxon>
        <taxon>Eurotiomycetidae</taxon>
        <taxon>Eurotiales</taxon>
        <taxon>Trichocomaceae</taxon>
        <taxon>Talaromyces</taxon>
        <taxon>Talaromyces sect. Islandici</taxon>
    </lineage>
</organism>
<sequence length="473" mass="52649">MPHYNNTPESILPRSDSRNPASTCSGITVSGKPCRRSLAASTRSAPSERVAAIFKGEAGQPLDAAAFYCWQHKDQAPRDVYDVRQRYQADIVPPAKRTSIDTLVERLGILNVDTSERVQRPQAPTKRQNKNYHEPKRPPARKSGSFCCFRVMDAPESLPPSRPVSSSRYNGQQGKQPTAPRPSMNQQRPVFIRNPNLGGSHIIQHRPLPLTPERWPNTSSPPSSRHSASPYETPTKLGYLSTPPRFLSPSTSTSSSQTKPLLSLIPPHLSPQSTALLLTELAKPISDADEDGYIYIFWVTPQSTSAAESLPPREIASNLLPSPHVRRTSDALRAAKGVDPRSKGSGNGPGTIRLKIGRTTNVHRRLNEWSKQCSHDLTLVRYYPYTASSPSPSPARTPSSSASREHGRRVPHVHRVERLIHIELADQRVKGQGPCPECGKGHREWFEFEATKEALRLVDECVRRWVSWGEQHE</sequence>
<dbReference type="EMBL" id="CVMT01000003">
    <property type="protein sequence ID" value="CRG87232.1"/>
    <property type="molecule type" value="Genomic_DNA"/>
</dbReference>
<evidence type="ECO:0000313" key="3">
    <source>
        <dbReference type="EMBL" id="CRG87232.1"/>
    </source>
</evidence>
<evidence type="ECO:0000259" key="2">
    <source>
        <dbReference type="SMART" id="SM00974"/>
    </source>
</evidence>
<feature type="compositionally biased region" description="Low complexity" evidence="1">
    <location>
        <begin position="240"/>
        <end position="259"/>
    </location>
</feature>
<keyword evidence="4" id="KW-1185">Reference proteome</keyword>
<dbReference type="InterPro" id="IPR053006">
    <property type="entry name" value="Meiosis_regulatory"/>
</dbReference>
<dbReference type="AlphaFoldDB" id="A0A0U1LVV9"/>
<proteinExistence type="predicted"/>
<name>A0A0U1LVV9_TALIS</name>